<dbReference type="RefSeq" id="WP_060668069.1">
    <property type="nucleotide sequence ID" value="NZ_LGTK01000013.1"/>
</dbReference>
<evidence type="ECO:0000313" key="2">
    <source>
        <dbReference type="Proteomes" id="UP000037854"/>
    </source>
</evidence>
<sequence>MNQLIEPEEKVNVAIEILAMVQHSYEQFSIRIYQFYKRYHSTVPCLIKQQVNNENKVYFGMYFVMGLLHDDTGRKDELLWN</sequence>
<gene>
    <name evidence="1" type="ORF">AFL42_05670</name>
</gene>
<protein>
    <submittedName>
        <fullName evidence="1">Uncharacterized protein</fullName>
    </submittedName>
</protein>
<keyword evidence="2" id="KW-1185">Reference proteome</keyword>
<dbReference type="EMBL" id="LGTK01000013">
    <property type="protein sequence ID" value="KPH76567.1"/>
    <property type="molecule type" value="Genomic_DNA"/>
</dbReference>
<dbReference type="Proteomes" id="UP000037854">
    <property type="component" value="Unassembled WGS sequence"/>
</dbReference>
<reference evidence="1 2" key="1">
    <citation type="submission" date="2015-07" db="EMBL/GenBank/DDBJ databases">
        <title>High-quality draft genome sequence of Oceanobacillus caeni HM6, a bacillus isolated from a human feces.</title>
        <authorList>
            <person name="Kumar J."/>
            <person name="Verma M.K."/>
            <person name="Pandey R."/>
            <person name="Bhambi M."/>
            <person name="Chauhan N."/>
        </authorList>
    </citation>
    <scope>NUCLEOTIDE SEQUENCE [LARGE SCALE GENOMIC DNA]</scope>
    <source>
        <strain evidence="1 2">HM6</strain>
    </source>
</reference>
<name>A0ABR5MKZ5_9BACI</name>
<proteinExistence type="predicted"/>
<accession>A0ABR5MKZ5</accession>
<comment type="caution">
    <text evidence="1">The sequence shown here is derived from an EMBL/GenBank/DDBJ whole genome shotgun (WGS) entry which is preliminary data.</text>
</comment>
<evidence type="ECO:0000313" key="1">
    <source>
        <dbReference type="EMBL" id="KPH76567.1"/>
    </source>
</evidence>
<organism evidence="1 2">
    <name type="scientific">Oceanobacillus caeni</name>
    <dbReference type="NCBI Taxonomy" id="405946"/>
    <lineage>
        <taxon>Bacteria</taxon>
        <taxon>Bacillati</taxon>
        <taxon>Bacillota</taxon>
        <taxon>Bacilli</taxon>
        <taxon>Bacillales</taxon>
        <taxon>Bacillaceae</taxon>
        <taxon>Oceanobacillus</taxon>
    </lineage>
</organism>